<sequence>MILKKKKEPLKEKHVKISVGIRRMEAVGKAFQRITVYICTTEDVLTNPQQANSSEVIVTSRSAAEFNVADTVVFDPS</sequence>
<accession>A0ACC2GF34</accession>
<evidence type="ECO:0000313" key="2">
    <source>
        <dbReference type="Proteomes" id="UP001157502"/>
    </source>
</evidence>
<gene>
    <name evidence="1" type="ORF">DPEC_G00179010</name>
</gene>
<comment type="caution">
    <text evidence="1">The sequence shown here is derived from an EMBL/GenBank/DDBJ whole genome shotgun (WGS) entry which is preliminary data.</text>
</comment>
<name>A0ACC2GF34_DALPE</name>
<organism evidence="1 2">
    <name type="scientific">Dallia pectoralis</name>
    <name type="common">Alaska blackfish</name>
    <dbReference type="NCBI Taxonomy" id="75939"/>
    <lineage>
        <taxon>Eukaryota</taxon>
        <taxon>Metazoa</taxon>
        <taxon>Chordata</taxon>
        <taxon>Craniata</taxon>
        <taxon>Vertebrata</taxon>
        <taxon>Euteleostomi</taxon>
        <taxon>Actinopterygii</taxon>
        <taxon>Neopterygii</taxon>
        <taxon>Teleostei</taxon>
        <taxon>Protacanthopterygii</taxon>
        <taxon>Esociformes</taxon>
        <taxon>Umbridae</taxon>
        <taxon>Dallia</taxon>
    </lineage>
</organism>
<dbReference type="Proteomes" id="UP001157502">
    <property type="component" value="Chromosome 14"/>
</dbReference>
<keyword evidence="2" id="KW-1185">Reference proteome</keyword>
<reference evidence="1" key="1">
    <citation type="submission" date="2021-05" db="EMBL/GenBank/DDBJ databases">
        <authorList>
            <person name="Pan Q."/>
            <person name="Jouanno E."/>
            <person name="Zahm M."/>
            <person name="Klopp C."/>
            <person name="Cabau C."/>
            <person name="Louis A."/>
            <person name="Berthelot C."/>
            <person name="Parey E."/>
            <person name="Roest Crollius H."/>
            <person name="Montfort J."/>
            <person name="Robinson-Rechavi M."/>
            <person name="Bouchez O."/>
            <person name="Lampietro C."/>
            <person name="Lopez Roques C."/>
            <person name="Donnadieu C."/>
            <person name="Postlethwait J."/>
            <person name="Bobe J."/>
            <person name="Dillon D."/>
            <person name="Chandos A."/>
            <person name="von Hippel F."/>
            <person name="Guiguen Y."/>
        </authorList>
    </citation>
    <scope>NUCLEOTIDE SEQUENCE</scope>
    <source>
        <strain evidence="1">YG-Jan2019</strain>
    </source>
</reference>
<dbReference type="EMBL" id="CM055741">
    <property type="protein sequence ID" value="KAJ8002354.1"/>
    <property type="molecule type" value="Genomic_DNA"/>
</dbReference>
<protein>
    <submittedName>
        <fullName evidence="1">Uncharacterized protein</fullName>
    </submittedName>
</protein>
<evidence type="ECO:0000313" key="1">
    <source>
        <dbReference type="EMBL" id="KAJ8002354.1"/>
    </source>
</evidence>
<proteinExistence type="predicted"/>